<keyword evidence="2" id="KW-1185">Reference proteome</keyword>
<evidence type="ECO:0000313" key="1">
    <source>
        <dbReference type="EMBL" id="KIJ89610.1"/>
    </source>
</evidence>
<dbReference type="EMBL" id="KN839571">
    <property type="protein sequence ID" value="KIJ89610.1"/>
    <property type="molecule type" value="Genomic_DNA"/>
</dbReference>
<feature type="non-terminal residue" evidence="1">
    <location>
        <position position="1"/>
    </location>
</feature>
<name>A0A0C9WKN4_9AGAR</name>
<reference evidence="2" key="2">
    <citation type="submission" date="2015-01" db="EMBL/GenBank/DDBJ databases">
        <title>Evolutionary Origins and Diversification of the Mycorrhizal Mutualists.</title>
        <authorList>
            <consortium name="DOE Joint Genome Institute"/>
            <consortium name="Mycorrhizal Genomics Consortium"/>
            <person name="Kohler A."/>
            <person name="Kuo A."/>
            <person name="Nagy L.G."/>
            <person name="Floudas D."/>
            <person name="Copeland A."/>
            <person name="Barry K.W."/>
            <person name="Cichocki N."/>
            <person name="Veneault-Fourrey C."/>
            <person name="LaButti K."/>
            <person name="Lindquist E.A."/>
            <person name="Lipzen A."/>
            <person name="Lundell T."/>
            <person name="Morin E."/>
            <person name="Murat C."/>
            <person name="Riley R."/>
            <person name="Ohm R."/>
            <person name="Sun H."/>
            <person name="Tunlid A."/>
            <person name="Henrissat B."/>
            <person name="Grigoriev I.V."/>
            <person name="Hibbett D.S."/>
            <person name="Martin F."/>
        </authorList>
    </citation>
    <scope>NUCLEOTIDE SEQUENCE [LARGE SCALE GENOMIC DNA]</scope>
    <source>
        <strain evidence="2">LaAM-08-1</strain>
    </source>
</reference>
<dbReference type="Proteomes" id="UP000054477">
    <property type="component" value="Unassembled WGS sequence"/>
</dbReference>
<proteinExistence type="predicted"/>
<accession>A0A0C9WKN4</accession>
<dbReference type="HOGENOM" id="CLU_1590356_0_0_1"/>
<dbReference type="AlphaFoldDB" id="A0A0C9WKN4"/>
<sequence length="168" mass="18638">MGQEGLTHDMISGDIPTGRTASSNGIACVFRNQLYSGHFVRLSKNNLGDYEVYDLPSPRITHALKKRGSVHNVDVFTERVSKDGHVWCGYSEVEEVVASPPYLPQQSVTIGLEEVPSILVQGPLTTSFLHDEPEFLSRVERWTSTLCTVEEDEFGILAALPILAFAFR</sequence>
<gene>
    <name evidence="1" type="ORF">K443DRAFT_126730</name>
</gene>
<organism evidence="1 2">
    <name type="scientific">Laccaria amethystina LaAM-08-1</name>
    <dbReference type="NCBI Taxonomy" id="1095629"/>
    <lineage>
        <taxon>Eukaryota</taxon>
        <taxon>Fungi</taxon>
        <taxon>Dikarya</taxon>
        <taxon>Basidiomycota</taxon>
        <taxon>Agaricomycotina</taxon>
        <taxon>Agaricomycetes</taxon>
        <taxon>Agaricomycetidae</taxon>
        <taxon>Agaricales</taxon>
        <taxon>Agaricineae</taxon>
        <taxon>Hydnangiaceae</taxon>
        <taxon>Laccaria</taxon>
    </lineage>
</organism>
<protein>
    <submittedName>
        <fullName evidence="1">Uncharacterized protein</fullName>
    </submittedName>
</protein>
<evidence type="ECO:0000313" key="2">
    <source>
        <dbReference type="Proteomes" id="UP000054477"/>
    </source>
</evidence>
<reference evidence="1 2" key="1">
    <citation type="submission" date="2014-04" db="EMBL/GenBank/DDBJ databases">
        <authorList>
            <consortium name="DOE Joint Genome Institute"/>
            <person name="Kuo A."/>
            <person name="Kohler A."/>
            <person name="Nagy L.G."/>
            <person name="Floudas D."/>
            <person name="Copeland A."/>
            <person name="Barry K.W."/>
            <person name="Cichocki N."/>
            <person name="Veneault-Fourrey C."/>
            <person name="LaButti K."/>
            <person name="Lindquist E.A."/>
            <person name="Lipzen A."/>
            <person name="Lundell T."/>
            <person name="Morin E."/>
            <person name="Murat C."/>
            <person name="Sun H."/>
            <person name="Tunlid A."/>
            <person name="Henrissat B."/>
            <person name="Grigoriev I.V."/>
            <person name="Hibbett D.S."/>
            <person name="Martin F."/>
            <person name="Nordberg H.P."/>
            <person name="Cantor M.N."/>
            <person name="Hua S.X."/>
        </authorList>
    </citation>
    <scope>NUCLEOTIDE SEQUENCE [LARGE SCALE GENOMIC DNA]</scope>
    <source>
        <strain evidence="1 2">LaAM-08-1</strain>
    </source>
</reference>